<proteinExistence type="predicted"/>
<feature type="domain" description="N-acetyltransferase" evidence="1">
    <location>
        <begin position="2"/>
        <end position="141"/>
    </location>
</feature>
<dbReference type="GO" id="GO:0016747">
    <property type="term" value="F:acyltransferase activity, transferring groups other than amino-acyl groups"/>
    <property type="evidence" value="ECO:0007669"/>
    <property type="project" value="InterPro"/>
</dbReference>
<evidence type="ECO:0000259" key="1">
    <source>
        <dbReference type="PROSITE" id="PS51186"/>
    </source>
</evidence>
<dbReference type="FunCoup" id="A0A2G4YN09">
    <property type="interactions" value="35"/>
</dbReference>
<dbReference type="Pfam" id="PF00583">
    <property type="entry name" value="Acetyltransf_1"/>
    <property type="match status" value="1"/>
</dbReference>
<keyword evidence="2" id="KW-0808">Transferase</keyword>
<evidence type="ECO:0000313" key="3">
    <source>
        <dbReference type="Proteomes" id="UP000229730"/>
    </source>
</evidence>
<dbReference type="InParanoid" id="A0A2G4YN09"/>
<dbReference type="RefSeq" id="WP_099474708.1">
    <property type="nucleotide sequence ID" value="NZ_CP041025.1"/>
</dbReference>
<organism evidence="2 3">
    <name type="scientific">Paremcibacter congregatus</name>
    <dbReference type="NCBI Taxonomy" id="2043170"/>
    <lineage>
        <taxon>Bacteria</taxon>
        <taxon>Pseudomonadati</taxon>
        <taxon>Pseudomonadota</taxon>
        <taxon>Alphaproteobacteria</taxon>
        <taxon>Emcibacterales</taxon>
        <taxon>Emcibacteraceae</taxon>
        <taxon>Paremcibacter</taxon>
    </lineage>
</organism>
<name>A0A2G4YN09_9PROT</name>
<dbReference type="AlphaFoldDB" id="A0A2G4YN09"/>
<comment type="caution">
    <text evidence="2">The sequence shown here is derived from an EMBL/GenBank/DDBJ whole genome shotgun (WGS) entry which is preliminary data.</text>
</comment>
<protein>
    <submittedName>
        <fullName evidence="2">GNAT family N-acetyltransferase</fullName>
    </submittedName>
</protein>
<accession>A0A2G4YN09</accession>
<dbReference type="InterPro" id="IPR016181">
    <property type="entry name" value="Acyl_CoA_acyltransferase"/>
</dbReference>
<dbReference type="PROSITE" id="PS51186">
    <property type="entry name" value="GNAT"/>
    <property type="match status" value="1"/>
</dbReference>
<dbReference type="CDD" id="cd04301">
    <property type="entry name" value="NAT_SF"/>
    <property type="match status" value="1"/>
</dbReference>
<keyword evidence="3" id="KW-1185">Reference proteome</keyword>
<dbReference type="OrthoDB" id="9815099at2"/>
<dbReference type="EMBL" id="PDEM01000031">
    <property type="protein sequence ID" value="PHZ83683.1"/>
    <property type="molecule type" value="Genomic_DNA"/>
</dbReference>
<evidence type="ECO:0000313" key="2">
    <source>
        <dbReference type="EMBL" id="PHZ83683.1"/>
    </source>
</evidence>
<reference evidence="2 3" key="1">
    <citation type="submission" date="2017-10" db="EMBL/GenBank/DDBJ databases">
        <title>Frigbacter circumglobatus gen. nov. sp. nov., isolated from sediment cultured in situ.</title>
        <authorList>
            <person name="Zhao Z."/>
        </authorList>
    </citation>
    <scope>NUCLEOTIDE SEQUENCE [LARGE SCALE GENOMIC DNA]</scope>
    <source>
        <strain evidence="2 3">ZYL</strain>
    </source>
</reference>
<dbReference type="Proteomes" id="UP000229730">
    <property type="component" value="Unassembled WGS sequence"/>
</dbReference>
<dbReference type="InterPro" id="IPR000182">
    <property type="entry name" value="GNAT_dom"/>
</dbReference>
<dbReference type="SUPFAM" id="SSF55729">
    <property type="entry name" value="Acyl-CoA N-acyltransferases (Nat)"/>
    <property type="match status" value="1"/>
</dbReference>
<dbReference type="Gene3D" id="3.40.630.30">
    <property type="match status" value="1"/>
</dbReference>
<sequence length="170" mass="18659">MFCIEPAKTNDIPLVEKLLDEAFGLDRFEKTAYRLRDGVEQIWDLAFVVRGEEGLLATLQFWPIVVGEGPDRQEALLLGPIAVCDSCRGKGAGRALMVKGLDKAREMGHQRVILVGDEDYYKKVGFSRSLAEGLEMPGPVDKNRLLAHALVPGGMDGVQGMICKSTDIVK</sequence>
<gene>
    <name evidence="2" type="ORF">CRD36_15005</name>
</gene>